<name>A0AAE1KMP0_PETCI</name>
<protein>
    <submittedName>
        <fullName evidence="2">Uncharacterized protein</fullName>
    </submittedName>
</protein>
<comment type="caution">
    <text evidence="2">The sequence shown here is derived from an EMBL/GenBank/DDBJ whole genome shotgun (WGS) entry which is preliminary data.</text>
</comment>
<evidence type="ECO:0000256" key="1">
    <source>
        <dbReference type="SAM" id="MobiDB-lite"/>
    </source>
</evidence>
<dbReference type="AlphaFoldDB" id="A0AAE1KMP0"/>
<reference evidence="2" key="1">
    <citation type="submission" date="2023-10" db="EMBL/GenBank/DDBJ databases">
        <title>Genome assemblies of two species of porcelain crab, Petrolisthes cinctipes and Petrolisthes manimaculis (Anomura: Porcellanidae).</title>
        <authorList>
            <person name="Angst P."/>
        </authorList>
    </citation>
    <scope>NUCLEOTIDE SEQUENCE</scope>
    <source>
        <strain evidence="2">PB745_01</strain>
        <tissue evidence="2">Gill</tissue>
    </source>
</reference>
<organism evidence="2 3">
    <name type="scientific">Petrolisthes cinctipes</name>
    <name type="common">Flat porcelain crab</name>
    <dbReference type="NCBI Taxonomy" id="88211"/>
    <lineage>
        <taxon>Eukaryota</taxon>
        <taxon>Metazoa</taxon>
        <taxon>Ecdysozoa</taxon>
        <taxon>Arthropoda</taxon>
        <taxon>Crustacea</taxon>
        <taxon>Multicrustacea</taxon>
        <taxon>Malacostraca</taxon>
        <taxon>Eumalacostraca</taxon>
        <taxon>Eucarida</taxon>
        <taxon>Decapoda</taxon>
        <taxon>Pleocyemata</taxon>
        <taxon>Anomura</taxon>
        <taxon>Galatheoidea</taxon>
        <taxon>Porcellanidae</taxon>
        <taxon>Petrolisthes</taxon>
    </lineage>
</organism>
<proteinExistence type="predicted"/>
<accession>A0AAE1KMP0</accession>
<dbReference type="Proteomes" id="UP001286313">
    <property type="component" value="Unassembled WGS sequence"/>
</dbReference>
<gene>
    <name evidence="2" type="ORF">Pcinc_019442</name>
</gene>
<feature type="region of interest" description="Disordered" evidence="1">
    <location>
        <begin position="1"/>
        <end position="26"/>
    </location>
</feature>
<dbReference type="EMBL" id="JAWQEG010001929">
    <property type="protein sequence ID" value="KAK3875695.1"/>
    <property type="molecule type" value="Genomic_DNA"/>
</dbReference>
<feature type="region of interest" description="Disordered" evidence="1">
    <location>
        <begin position="68"/>
        <end position="109"/>
    </location>
</feature>
<sequence length="117" mass="12433">MLVPDTPNPQPPAKKKRRSASAPSWREELCQLRGESPVLPMLINTSDSMKAHTKAASNVTHASASVLAGVDPTPPAEAQVDEPSLTSHQVAPPLLPSKNEDITVNEPPSVALDFLPL</sequence>
<evidence type="ECO:0000313" key="2">
    <source>
        <dbReference type="EMBL" id="KAK3875695.1"/>
    </source>
</evidence>
<feature type="compositionally biased region" description="Pro residues" evidence="1">
    <location>
        <begin position="1"/>
        <end position="12"/>
    </location>
</feature>
<evidence type="ECO:0000313" key="3">
    <source>
        <dbReference type="Proteomes" id="UP001286313"/>
    </source>
</evidence>
<keyword evidence="3" id="KW-1185">Reference proteome</keyword>